<dbReference type="Pfam" id="PF00255">
    <property type="entry name" value="GSHPx"/>
    <property type="match status" value="1"/>
</dbReference>
<dbReference type="PROSITE" id="PS00763">
    <property type="entry name" value="GLUTATHIONE_PEROXID_2"/>
    <property type="match status" value="1"/>
</dbReference>
<keyword evidence="3" id="KW-0712">Selenocysteine</keyword>
<evidence type="ECO:0000256" key="2">
    <source>
        <dbReference type="ARBA" id="ARBA00022559"/>
    </source>
</evidence>
<gene>
    <name evidence="8" type="primary">PHGPX1</name>
</gene>
<evidence type="ECO:0000256" key="3">
    <source>
        <dbReference type="ARBA" id="ARBA00022933"/>
    </source>
</evidence>
<dbReference type="SUPFAM" id="SSF52833">
    <property type="entry name" value="Thioredoxin-like"/>
    <property type="match status" value="1"/>
</dbReference>
<reference evidence="8" key="1">
    <citation type="submission" date="2016-12" db="EMBL/GenBank/DDBJ databases">
        <title>Identification and characterization of two phospholipid hydroperoxide glutathione peroxidase gene from whitefly (Bemisia tabaci) MEAM1.</title>
        <authorList>
            <person name="Jiu M."/>
            <person name="Wang L."/>
        </authorList>
    </citation>
    <scope>NUCLEOTIDE SEQUENCE</scope>
</reference>
<dbReference type="InterPro" id="IPR029760">
    <property type="entry name" value="GPX_CS"/>
</dbReference>
<dbReference type="PANTHER" id="PTHR11592:SF134">
    <property type="entry name" value="PHOSPHOLIPID HYDROPEROXIDE GLUTATHIONE PEROXIDASE"/>
    <property type="match status" value="1"/>
</dbReference>
<sequence length="243" mass="27140">MAPTLRKRTAAPVSIKEVKKTKKGPVKEKATKSSVPKANGTATEAPKKAAKGKKATEPAKEEVEETKENTANGSASSDEESWKNAKSVHDFKAKLITGEEISLEKYKGHVLLIVNVASNCGYTKRNYEQLVELDEKYRDSKGLRILAFPCNQFGKQEPGDNEKVRGKIEKRGVKFDVFEKIDVNSASAHPLYKFLKSGQNGLNTDPIKWNFNKFIVDKEGKPVARFLSPKNPLDLVSELEKYW</sequence>
<keyword evidence="2 5" id="KW-0575">Peroxidase</keyword>
<comment type="similarity">
    <text evidence="1 5">Belongs to the glutathione peroxidase family.</text>
</comment>
<evidence type="ECO:0000313" key="8">
    <source>
        <dbReference type="EMBL" id="APP90882.1"/>
    </source>
</evidence>
<evidence type="ECO:0000256" key="4">
    <source>
        <dbReference type="ARBA" id="ARBA00023002"/>
    </source>
</evidence>
<dbReference type="PROSITE" id="PS51352">
    <property type="entry name" value="THIOREDOXIN_2"/>
    <property type="match status" value="1"/>
</dbReference>
<feature type="domain" description="Thioredoxin" evidence="7">
    <location>
        <begin position="82"/>
        <end position="243"/>
    </location>
</feature>
<dbReference type="CDD" id="cd00340">
    <property type="entry name" value="GSH_Peroxidase"/>
    <property type="match status" value="1"/>
</dbReference>
<dbReference type="PROSITE" id="PS00460">
    <property type="entry name" value="GLUTATHIONE_PEROXID_1"/>
    <property type="match status" value="1"/>
</dbReference>
<accession>A0A2P0MT41</accession>
<dbReference type="InterPro" id="IPR013766">
    <property type="entry name" value="Thioredoxin_domain"/>
</dbReference>
<dbReference type="InterPro" id="IPR036249">
    <property type="entry name" value="Thioredoxin-like_sf"/>
</dbReference>
<dbReference type="InterPro" id="IPR029759">
    <property type="entry name" value="GPX_AS"/>
</dbReference>
<evidence type="ECO:0000256" key="5">
    <source>
        <dbReference type="RuleBase" id="RU000499"/>
    </source>
</evidence>
<proteinExistence type="evidence at transcript level"/>
<dbReference type="EMBL" id="KY312116">
    <property type="protein sequence ID" value="APP90882.1"/>
    <property type="molecule type" value="mRNA"/>
</dbReference>
<keyword evidence="4 5" id="KW-0560">Oxidoreductase</keyword>
<dbReference type="InterPro" id="IPR000889">
    <property type="entry name" value="Glutathione_peroxidase"/>
</dbReference>
<evidence type="ECO:0000259" key="7">
    <source>
        <dbReference type="PROSITE" id="PS51352"/>
    </source>
</evidence>
<name>A0A2P0MT41_BEMTA</name>
<feature type="region of interest" description="Disordered" evidence="6">
    <location>
        <begin position="1"/>
        <end position="84"/>
    </location>
</feature>
<protein>
    <recommendedName>
        <fullName evidence="5">Glutathione peroxidase</fullName>
    </recommendedName>
</protein>
<dbReference type="PANTHER" id="PTHR11592">
    <property type="entry name" value="GLUTATHIONE PEROXIDASE"/>
    <property type="match status" value="1"/>
</dbReference>
<dbReference type="AlphaFoldDB" id="A0A2P0MT41"/>
<dbReference type="PRINTS" id="PR01011">
    <property type="entry name" value="GLUTPROXDASE"/>
</dbReference>
<dbReference type="GO" id="GO:0006979">
    <property type="term" value="P:response to oxidative stress"/>
    <property type="evidence" value="ECO:0007669"/>
    <property type="project" value="InterPro"/>
</dbReference>
<dbReference type="FunFam" id="3.40.30.10:FF:000025">
    <property type="entry name" value="Glutathione peroxidase"/>
    <property type="match status" value="1"/>
</dbReference>
<evidence type="ECO:0000256" key="1">
    <source>
        <dbReference type="ARBA" id="ARBA00006926"/>
    </source>
</evidence>
<dbReference type="PROSITE" id="PS51355">
    <property type="entry name" value="GLUTATHIONE_PEROXID_3"/>
    <property type="match status" value="1"/>
</dbReference>
<dbReference type="GO" id="GO:0004601">
    <property type="term" value="F:peroxidase activity"/>
    <property type="evidence" value="ECO:0007669"/>
    <property type="project" value="UniProtKB-KW"/>
</dbReference>
<dbReference type="Gene3D" id="3.40.30.10">
    <property type="entry name" value="Glutaredoxin"/>
    <property type="match status" value="1"/>
</dbReference>
<evidence type="ECO:0000256" key="6">
    <source>
        <dbReference type="SAM" id="MobiDB-lite"/>
    </source>
</evidence>
<organism evidence="8">
    <name type="scientific">Bemisia tabaci</name>
    <name type="common">Sweetpotato whitefly</name>
    <name type="synonym">Aleurodes tabaci</name>
    <dbReference type="NCBI Taxonomy" id="7038"/>
    <lineage>
        <taxon>Eukaryota</taxon>
        <taxon>Metazoa</taxon>
        <taxon>Ecdysozoa</taxon>
        <taxon>Arthropoda</taxon>
        <taxon>Hexapoda</taxon>
        <taxon>Insecta</taxon>
        <taxon>Pterygota</taxon>
        <taxon>Neoptera</taxon>
        <taxon>Paraneoptera</taxon>
        <taxon>Hemiptera</taxon>
        <taxon>Sternorrhyncha</taxon>
        <taxon>Aleyrodoidea</taxon>
        <taxon>Aleyrodidae</taxon>
        <taxon>Aleyrodinae</taxon>
        <taxon>Bemisia</taxon>
    </lineage>
</organism>